<dbReference type="SUPFAM" id="SSF53335">
    <property type="entry name" value="S-adenosyl-L-methionine-dependent methyltransferases"/>
    <property type="match status" value="1"/>
</dbReference>
<name>A0A4P8XJ43_9BACL</name>
<reference evidence="5 6" key="1">
    <citation type="submission" date="2019-05" db="EMBL/GenBank/DDBJ databases">
        <authorList>
            <person name="Chen C."/>
        </authorList>
    </citation>
    <scope>NUCLEOTIDE SEQUENCE [LARGE SCALE GENOMIC DNA]</scope>
    <source>
        <strain evidence="5 6">HB172198</strain>
    </source>
</reference>
<dbReference type="EMBL" id="CP040396">
    <property type="protein sequence ID" value="QCT02647.1"/>
    <property type="molecule type" value="Genomic_DNA"/>
</dbReference>
<dbReference type="GO" id="GO:0008168">
    <property type="term" value="F:methyltransferase activity"/>
    <property type="evidence" value="ECO:0007669"/>
    <property type="project" value="UniProtKB-KW"/>
</dbReference>
<dbReference type="Gene3D" id="2.60.40.1180">
    <property type="entry name" value="Golgi alpha-mannosidase II"/>
    <property type="match status" value="1"/>
</dbReference>
<dbReference type="PANTHER" id="PTHR43042:SF2">
    <property type="entry name" value="SAM-DEPENDENT METHYLTRANSFERASE"/>
    <property type="match status" value="1"/>
</dbReference>
<evidence type="ECO:0000256" key="2">
    <source>
        <dbReference type="ARBA" id="ARBA00022679"/>
    </source>
</evidence>
<evidence type="ECO:0000256" key="1">
    <source>
        <dbReference type="ARBA" id="ARBA00022603"/>
    </source>
</evidence>
<evidence type="ECO:0000313" key="5">
    <source>
        <dbReference type="EMBL" id="QCT02647.1"/>
    </source>
</evidence>
<gene>
    <name evidence="5" type="ORF">E6C60_1932</name>
</gene>
<dbReference type="GO" id="GO:0032259">
    <property type="term" value="P:methylation"/>
    <property type="evidence" value="ECO:0007669"/>
    <property type="project" value="UniProtKB-KW"/>
</dbReference>
<proteinExistence type="predicted"/>
<evidence type="ECO:0000313" key="6">
    <source>
        <dbReference type="Proteomes" id="UP000300879"/>
    </source>
</evidence>
<keyword evidence="1" id="KW-0489">Methyltransferase</keyword>
<evidence type="ECO:0000256" key="3">
    <source>
        <dbReference type="ARBA" id="ARBA00022691"/>
    </source>
</evidence>
<dbReference type="KEGG" id="palo:E6C60_1932"/>
<protein>
    <recommendedName>
        <fullName evidence="4">S-adenosylmethionine-dependent methyltransferase domain-containing protein</fullName>
    </recommendedName>
</protein>
<sequence>MDGLPILLERNEGLASFSQIVVQYRLNDLLKDGIYMMYVANDWKDYEVIDTGGGEKLERWGEVLLRRPDPQIIWPLQQDTGLWRNVHGHYHRSSSGGGSWEMKKAIPERWTIQYDRLKFHIKPTSFKHTGLFPEQAANWRWMMDKIAGANRPIRVLNLFAYTGGATVAAASAGAEVVHVDAAKGMVQWAKENAALSGLAASPIRYITDDVFKFVQREKRRGNQYDAIIMDPPSYGRGPSGETWKLEESLYPFLASCMDIVSDQPLFMLINSYTTGISPTVLRNMLSMTMQHKYGGTISAGEIGLPITHSGLNLPCGILGRWES</sequence>
<dbReference type="Gene3D" id="3.40.50.150">
    <property type="entry name" value="Vaccinia Virus protein VP39"/>
    <property type="match status" value="1"/>
</dbReference>
<dbReference type="InterPro" id="IPR029063">
    <property type="entry name" value="SAM-dependent_MTases_sf"/>
</dbReference>
<feature type="domain" description="S-adenosylmethionine-dependent methyltransferase" evidence="4">
    <location>
        <begin position="99"/>
        <end position="237"/>
    </location>
</feature>
<keyword evidence="6" id="KW-1185">Reference proteome</keyword>
<organism evidence="5 6">
    <name type="scientific">Paenibacillus algicola</name>
    <dbReference type="NCBI Taxonomy" id="2565926"/>
    <lineage>
        <taxon>Bacteria</taxon>
        <taxon>Bacillati</taxon>
        <taxon>Bacillota</taxon>
        <taxon>Bacilli</taxon>
        <taxon>Bacillales</taxon>
        <taxon>Paenibacillaceae</taxon>
        <taxon>Paenibacillus</taxon>
    </lineage>
</organism>
<evidence type="ECO:0000259" key="4">
    <source>
        <dbReference type="Pfam" id="PF10672"/>
    </source>
</evidence>
<dbReference type="AlphaFoldDB" id="A0A4P8XJ43"/>
<dbReference type="PANTHER" id="PTHR43042">
    <property type="entry name" value="SAM-DEPENDENT METHYLTRANSFERASE"/>
    <property type="match status" value="1"/>
</dbReference>
<dbReference type="InterPro" id="IPR019614">
    <property type="entry name" value="SAM-dep_methyl-trfase"/>
</dbReference>
<dbReference type="Proteomes" id="UP000300879">
    <property type="component" value="Chromosome"/>
</dbReference>
<keyword evidence="3" id="KW-0949">S-adenosyl-L-methionine</keyword>
<dbReference type="CDD" id="cd02440">
    <property type="entry name" value="AdoMet_MTases"/>
    <property type="match status" value="1"/>
</dbReference>
<accession>A0A4P8XJ43</accession>
<dbReference type="Pfam" id="PF10672">
    <property type="entry name" value="Methyltrans_SAM"/>
    <property type="match status" value="1"/>
</dbReference>
<dbReference type="InterPro" id="IPR013780">
    <property type="entry name" value="Glyco_hydro_b"/>
</dbReference>
<keyword evidence="2" id="KW-0808">Transferase</keyword>